<dbReference type="GO" id="GO:0004519">
    <property type="term" value="F:endonuclease activity"/>
    <property type="evidence" value="ECO:0007669"/>
    <property type="project" value="UniProtKB-KW"/>
</dbReference>
<dbReference type="InterPro" id="IPR027417">
    <property type="entry name" value="P-loop_NTPase"/>
</dbReference>
<protein>
    <submittedName>
        <fullName evidence="1">Restriction endonuclease</fullName>
    </submittedName>
</protein>
<dbReference type="SUPFAM" id="SSF52540">
    <property type="entry name" value="P-loop containing nucleoside triphosphate hydrolases"/>
    <property type="match status" value="1"/>
</dbReference>
<keyword evidence="1" id="KW-0378">Hydrolase</keyword>
<organism evidence="1 2">
    <name type="scientific">Massilia atriviolacea</name>
    <dbReference type="NCBI Taxonomy" id="2495579"/>
    <lineage>
        <taxon>Bacteria</taxon>
        <taxon>Pseudomonadati</taxon>
        <taxon>Pseudomonadota</taxon>
        <taxon>Betaproteobacteria</taxon>
        <taxon>Burkholderiales</taxon>
        <taxon>Oxalobacteraceae</taxon>
        <taxon>Telluria group</taxon>
        <taxon>Massilia</taxon>
    </lineage>
</organism>
<dbReference type="OrthoDB" id="9781481at2"/>
<gene>
    <name evidence="1" type="ORF">EJB06_12870</name>
</gene>
<dbReference type="Gene3D" id="3.40.50.300">
    <property type="entry name" value="P-loop containing nucleotide triphosphate hydrolases"/>
    <property type="match status" value="1"/>
</dbReference>
<reference evidence="1 2" key="1">
    <citation type="submission" date="2018-12" db="EMBL/GenBank/DDBJ databases">
        <authorList>
            <person name="Yang E."/>
        </authorList>
    </citation>
    <scope>NUCLEOTIDE SEQUENCE [LARGE SCALE GENOMIC DNA]</scope>
    <source>
        <strain evidence="1 2">SOD</strain>
    </source>
</reference>
<accession>A0A430HMH5</accession>
<dbReference type="AlphaFoldDB" id="A0A430HMH5"/>
<keyword evidence="1" id="KW-0255">Endonuclease</keyword>
<keyword evidence="1" id="KW-0540">Nuclease</keyword>
<comment type="caution">
    <text evidence="1">The sequence shown here is derived from an EMBL/GenBank/DDBJ whole genome shotgun (WGS) entry which is preliminary data.</text>
</comment>
<proteinExistence type="predicted"/>
<evidence type="ECO:0000313" key="1">
    <source>
        <dbReference type="EMBL" id="RSZ58757.1"/>
    </source>
</evidence>
<dbReference type="EMBL" id="RXLQ01000006">
    <property type="protein sequence ID" value="RSZ58757.1"/>
    <property type="molecule type" value="Genomic_DNA"/>
</dbReference>
<keyword evidence="2" id="KW-1185">Reference proteome</keyword>
<evidence type="ECO:0000313" key="2">
    <source>
        <dbReference type="Proteomes" id="UP000278085"/>
    </source>
</evidence>
<name>A0A430HMH5_9BURK</name>
<sequence>MVAAASAEEFRTAAFQRKLWSSQAISSFGRGGAINVDVLHTDDKLIGLLWKLREGPLPPPGPERTAYLVSLFKECESHIKSRLLTRPRLKLYNVFASLLPGEFVTLSFTNSMRELAKAMGIDAKANVHAVTLHRAVLDRLDSVLGEVAAPPQRAGVERMTLPWLLLSRLPKQIDATTESDPDELPGEAQLVPLPADRRRRSMLIINGWFATVRSLLEFAKDGCTREDFKEHIRSINPRLSPPSVNITVNALIGEWGVLEAAGDQLMPTLRGHAVLENDIADPDDVSDWLITRILGFDHILYQLRQGPAQWKQLHALLRTVNPGWTTDNMPTRIINWQHALGLLQSDREGMYSLTEEGRLWANRIHWVPEALATAHDLSAQAAGDRAANHETVERPLVDAIKAAFPRGVVFPPTLIARLDASLWSDPRRHFAVLAGLSGAGKTLLARHYALALWKDASDPDQGLHTVAVQPGWHDPASLLGYINPLASDTYVRTGFLDFLLRACGDPARPYTVVLDEMNLSHPEQYLAPLLSGMETGGDIELHALDDDVSGVPPRMRYPDNLVIIGTVNMDETTHGLSDKILDRAAVLEFWDIDVESYPGWSSLGTTPADVKMVQEVLCGLAAALRPVRLHFGWRTIGDIVGYIAAARKGGAIDARNALDHAVFSKILPKLRGEDSTRLRQAFDKTHTVLNDAQLNESAAKMAELCGDLRDMGSARFWR</sequence>
<dbReference type="Proteomes" id="UP000278085">
    <property type="component" value="Unassembled WGS sequence"/>
</dbReference>